<dbReference type="GO" id="GO:0006629">
    <property type="term" value="P:lipid metabolic process"/>
    <property type="evidence" value="ECO:0007669"/>
    <property type="project" value="InterPro"/>
</dbReference>
<dbReference type="RefSeq" id="WP_068997790.1">
    <property type="nucleotide sequence ID" value="NZ_MDTQ01000001.1"/>
</dbReference>
<evidence type="ECO:0000313" key="3">
    <source>
        <dbReference type="Proteomes" id="UP000094291"/>
    </source>
</evidence>
<dbReference type="OrthoDB" id="9795622at2"/>
<feature type="domain" description="GP-PDE" evidence="1">
    <location>
        <begin position="4"/>
        <end position="240"/>
    </location>
</feature>
<comment type="caution">
    <text evidence="2">The sequence shown here is derived from an EMBL/GenBank/DDBJ whole genome shotgun (WGS) entry which is preliminary data.</text>
</comment>
<dbReference type="PANTHER" id="PTHR46211">
    <property type="entry name" value="GLYCEROPHOSPHORYL DIESTER PHOSPHODIESTERASE"/>
    <property type="match status" value="1"/>
</dbReference>
<evidence type="ECO:0000313" key="2">
    <source>
        <dbReference type="EMBL" id="ODC03374.1"/>
    </source>
</evidence>
<keyword evidence="3" id="KW-1185">Reference proteome</keyword>
<dbReference type="PANTHER" id="PTHR46211:SF1">
    <property type="entry name" value="GLYCEROPHOSPHODIESTER PHOSPHODIESTERASE, CYTOPLASMIC"/>
    <property type="match status" value="1"/>
</dbReference>
<accession>A0A1E2V8S6</accession>
<dbReference type="InterPro" id="IPR030395">
    <property type="entry name" value="GP_PDE_dom"/>
</dbReference>
<dbReference type="Proteomes" id="UP000094291">
    <property type="component" value="Unassembled WGS sequence"/>
</dbReference>
<dbReference type="GO" id="GO:0008081">
    <property type="term" value="F:phosphoric diester hydrolase activity"/>
    <property type="evidence" value="ECO:0007669"/>
    <property type="project" value="InterPro"/>
</dbReference>
<dbReference type="PROSITE" id="PS51704">
    <property type="entry name" value="GP_PDE"/>
    <property type="match status" value="1"/>
</dbReference>
<dbReference type="EMBL" id="MDTQ01000001">
    <property type="protein sequence ID" value="ODC03374.1"/>
    <property type="molecule type" value="Genomic_DNA"/>
</dbReference>
<dbReference type="Pfam" id="PF03009">
    <property type="entry name" value="GDPD"/>
    <property type="match status" value="1"/>
</dbReference>
<dbReference type="STRING" id="197479.BFW38_07255"/>
<organism evidence="2 3">
    <name type="scientific">Terasakiispira papahanaumokuakeensis</name>
    <dbReference type="NCBI Taxonomy" id="197479"/>
    <lineage>
        <taxon>Bacteria</taxon>
        <taxon>Pseudomonadati</taxon>
        <taxon>Pseudomonadota</taxon>
        <taxon>Gammaproteobacteria</taxon>
        <taxon>Oceanospirillales</taxon>
        <taxon>Terasakiispira</taxon>
    </lineage>
</organism>
<sequence>MLMSGLIGHRGARQLAPENTLSGMSAAIDHQIEWIEADVMLTSDHVPIIFHDDHLQRVTRHKGTTDQQTWAQLQAIQVQPPYGSHWPADTIPSLVQWLSTARTLGVGLNLEIKPSQPKLAKLTARLMLEVLKDFPDLPIVISSFNGAALDTCLNIAPTYPRARLWDQLPTHWADDARRLGVSAINLNNFKLRRHQVEQLKSQGLECYVYTVNRPARAQKLYHWGVSGIFTDRPDLMRETAFSRSSHIRQALDVNDSIE</sequence>
<reference evidence="2 3" key="1">
    <citation type="submission" date="2016-08" db="EMBL/GenBank/DDBJ databases">
        <authorList>
            <person name="Seilhamer J.J."/>
        </authorList>
    </citation>
    <scope>NUCLEOTIDE SEQUENCE [LARGE SCALE GENOMIC DNA]</scope>
    <source>
        <strain evidence="2 3">PH27A</strain>
    </source>
</reference>
<dbReference type="InterPro" id="IPR017946">
    <property type="entry name" value="PLC-like_Pdiesterase_TIM-brl"/>
</dbReference>
<name>A0A1E2V8S6_9GAMM</name>
<evidence type="ECO:0000259" key="1">
    <source>
        <dbReference type="PROSITE" id="PS51704"/>
    </source>
</evidence>
<dbReference type="SUPFAM" id="SSF51695">
    <property type="entry name" value="PLC-like phosphodiesterases"/>
    <property type="match status" value="1"/>
</dbReference>
<gene>
    <name evidence="2" type="ORF">BFW38_07255</name>
</gene>
<dbReference type="Gene3D" id="3.20.20.190">
    <property type="entry name" value="Phosphatidylinositol (PI) phosphodiesterase"/>
    <property type="match status" value="1"/>
</dbReference>
<dbReference type="AlphaFoldDB" id="A0A1E2V8S6"/>
<proteinExistence type="predicted"/>
<protein>
    <recommendedName>
        <fullName evidence="1">GP-PDE domain-containing protein</fullName>
    </recommendedName>
</protein>